<dbReference type="InterPro" id="IPR008964">
    <property type="entry name" value="Invasin/intimin_cell_adhesion"/>
</dbReference>
<dbReference type="NCBIfam" id="TIGR04183">
    <property type="entry name" value="Por_Secre_tail"/>
    <property type="match status" value="1"/>
</dbReference>
<feature type="domain" description="Secretion system C-terminal sorting" evidence="5">
    <location>
        <begin position="1370"/>
        <end position="1439"/>
    </location>
</feature>
<dbReference type="CDD" id="cd00102">
    <property type="entry name" value="IPT"/>
    <property type="match status" value="1"/>
</dbReference>
<feature type="domain" description="MBG" evidence="4">
    <location>
        <begin position="973"/>
        <end position="1048"/>
    </location>
</feature>
<keyword evidence="3" id="KW-0732">Signal</keyword>
<dbReference type="Gene3D" id="2.120.10.80">
    <property type="entry name" value="Kelch-type beta propeller"/>
    <property type="match status" value="3"/>
</dbReference>
<organism evidence="6 7">
    <name type="scientific">Daejeonella rubra</name>
    <dbReference type="NCBI Taxonomy" id="990371"/>
    <lineage>
        <taxon>Bacteria</taxon>
        <taxon>Pseudomonadati</taxon>
        <taxon>Bacteroidota</taxon>
        <taxon>Sphingobacteriia</taxon>
        <taxon>Sphingobacteriales</taxon>
        <taxon>Sphingobacteriaceae</taxon>
        <taxon>Daejeonella</taxon>
    </lineage>
</organism>
<evidence type="ECO:0000313" key="7">
    <source>
        <dbReference type="Proteomes" id="UP000199226"/>
    </source>
</evidence>
<dbReference type="InterPro" id="IPR013783">
    <property type="entry name" value="Ig-like_fold"/>
</dbReference>
<evidence type="ECO:0000259" key="4">
    <source>
        <dbReference type="Pfam" id="PF18676"/>
    </source>
</evidence>
<keyword evidence="7" id="KW-1185">Reference proteome</keyword>
<evidence type="ECO:0000256" key="1">
    <source>
        <dbReference type="ARBA" id="ARBA00022441"/>
    </source>
</evidence>
<name>A0A1G9UEP3_9SPHI</name>
<feature type="domain" description="MBG" evidence="4">
    <location>
        <begin position="892"/>
        <end position="967"/>
    </location>
</feature>
<dbReference type="PANTHER" id="PTHR24412:SF441">
    <property type="entry name" value="KELCH-LIKE PROTEIN 28"/>
    <property type="match status" value="1"/>
</dbReference>
<dbReference type="STRING" id="990371.SAMN05421813_11645"/>
<dbReference type="Pfam" id="PF01344">
    <property type="entry name" value="Kelch_1"/>
    <property type="match status" value="1"/>
</dbReference>
<dbReference type="Gene3D" id="2.60.40.10">
    <property type="entry name" value="Immunoglobulins"/>
    <property type="match status" value="1"/>
</dbReference>
<dbReference type="SUPFAM" id="SSF81296">
    <property type="entry name" value="E set domains"/>
    <property type="match status" value="1"/>
</dbReference>
<dbReference type="InterPro" id="IPR015915">
    <property type="entry name" value="Kelch-typ_b-propeller"/>
</dbReference>
<dbReference type="SUPFAM" id="SSF117281">
    <property type="entry name" value="Kelch motif"/>
    <property type="match status" value="2"/>
</dbReference>
<protein>
    <submittedName>
        <fullName evidence="6">Por secretion system C-terminal sorting domain-containing protein</fullName>
    </submittedName>
</protein>
<dbReference type="PANTHER" id="PTHR24412">
    <property type="entry name" value="KELCH PROTEIN"/>
    <property type="match status" value="1"/>
</dbReference>
<evidence type="ECO:0000256" key="2">
    <source>
        <dbReference type="ARBA" id="ARBA00022737"/>
    </source>
</evidence>
<evidence type="ECO:0000256" key="3">
    <source>
        <dbReference type="SAM" id="SignalP"/>
    </source>
</evidence>
<keyword evidence="2" id="KW-0677">Repeat</keyword>
<dbReference type="Pfam" id="PF18962">
    <property type="entry name" value="Por_Secre_tail"/>
    <property type="match status" value="1"/>
</dbReference>
<dbReference type="SUPFAM" id="SSF49373">
    <property type="entry name" value="Invasin/intimin cell-adhesion fragments"/>
    <property type="match status" value="1"/>
</dbReference>
<dbReference type="RefSeq" id="WP_090705113.1">
    <property type="nucleotide sequence ID" value="NZ_FNHH01000016.1"/>
</dbReference>
<reference evidence="7" key="1">
    <citation type="submission" date="2016-10" db="EMBL/GenBank/DDBJ databases">
        <authorList>
            <person name="Varghese N."/>
            <person name="Submissions S."/>
        </authorList>
    </citation>
    <scope>NUCLEOTIDE SEQUENCE [LARGE SCALE GENOMIC DNA]</scope>
    <source>
        <strain evidence="7">DSM 24536</strain>
    </source>
</reference>
<keyword evidence="1" id="KW-0880">Kelch repeat</keyword>
<gene>
    <name evidence="6" type="ORF">SAMN05421813_11645</name>
</gene>
<dbReference type="OrthoDB" id="1110382at2"/>
<proteinExistence type="predicted"/>
<feature type="signal peptide" evidence="3">
    <location>
        <begin position="1"/>
        <end position="20"/>
    </location>
</feature>
<dbReference type="InterPro" id="IPR026444">
    <property type="entry name" value="Secre_tail"/>
</dbReference>
<dbReference type="InterPro" id="IPR011498">
    <property type="entry name" value="Kelch_2"/>
</dbReference>
<dbReference type="InterPro" id="IPR041286">
    <property type="entry name" value="MBG_2"/>
</dbReference>
<dbReference type="EMBL" id="FNHH01000016">
    <property type="protein sequence ID" value="SDM58421.1"/>
    <property type="molecule type" value="Genomic_DNA"/>
</dbReference>
<evidence type="ECO:0000259" key="5">
    <source>
        <dbReference type="Pfam" id="PF18962"/>
    </source>
</evidence>
<sequence>MKKRILFLLLVVSCLFSATAQTPGWTKMKSLNKDIATRYSSQMVTYNNKLYFLGGYGYGGGGYLNDFWEYDPETKTLNELSSLPPDLFPNAIAGGRMMVVIGDNLYYIGNQLREYNFKTKVWSAKANSPSSLSGAYVIGNMLYAESGLDNTFYSYDPTTNEWTKKASYPGKIRQNGFSFAISNKGYKGGGYSNNDSFPLEFYEYNPVSDTWAQKANMPSSLSFAVAISSNGKGYVGTGQLPPPFPYSTGTWYEYDPITNLWVTKASAPVVMESSVASINNDIYLFSGKVYTREAGIFSRNFISKYNSVTNTWTTDTAYAGGNRTYASGIHYNGKIYVTGGDDSEQRTDTWEYTIATNTWARKADVPGTGFSLNGQAIIGSKLFLVGGYRRSGSGTLPVYSNATLQYDAATNVWETKANYPGGSLGEIGAFTITGELYAGCGWSGSPNISSNAFYKYNAIANSWSALPNCPQSGPVYAAFSIGDIGYFVFGTSSSGTSIMYAYNRTTNTWSLKQPVPDFIVDGGSQAGSNNTFVRDGLVYMVGLNGTPGAGFSYSKIRKYDPVADKWTYVSETPFSKKGQTIVDTGNDIYIGFGQDQNLIQSSGTYYHVENDWYKFNLEADVSAYIGDKIYNCLGSQNLQPNQIKAFTDDEGKLFVSLQAGPTSLVSTMCITQRSLPSTSAFRENKIIADGNIPYSAMFMNKNFGVTSGGPSTGAKLRMYFTDTELAAFVGAFNAKYGSNKTINDIKIISGSNGSGSANLDPADNTNAYAVYTPTVNNYKTGNKYLEYTFLNGQGIVEGYAVLLINEQTLTFSSLSSKTYGSADFTPGATSNNSTIPITYSSNNTAIATITTDGKIHITGAGTTVITASQSGNANYNAAVPVSQTLTVTPAALTITADNKTKFYGSVNPALTVGYTGFVNGDDATKLNTQPAVITTATTSSEVNTYPITTSGAVSPNYTFVYTAGVLTVNRAPLSITADNKTKVQGTANPNLTVSYTGFVNSETSSVLSVQPSVSTTATSASVPGTYPITASGAAALNYNISYTAGILTVAPSAPVITSITPSTSAASATVTITGNYFTAASSVSFGGVPAASFTVISPASIIAVVGSGASGNVSVTTSIGTGTFSGYTFVPKPIVTAGGQTTFASGGNVVLTASPGTGYAYKWAKNGIDIAGATASSYTASESGSYTVSITINSVTLISVATTVNVIFTLPANNFKLTANGETCKTSNNGKISIAAIQSKSYTAVLTGNGLNLSRPFTSTLDFTDLQAGTYNVCITLTGEATYKQCFDLVITEPKDLSVYAVVKEGNKISLDLEGSNSYIIDLNGTVFRTDKEKLSLDLKPGNNTLKVSTGIICQGIFEKNIQVFDKPIIYPNPFVSVLNLSTLPLKTLVEIRSLQGRVVFRQHFDNESGTIALALESLDAGMYVLKTTTVKSESIYRIIKK</sequence>
<dbReference type="Gene3D" id="3.30.160.710">
    <property type="match status" value="2"/>
</dbReference>
<dbReference type="Proteomes" id="UP000199226">
    <property type="component" value="Unassembled WGS sequence"/>
</dbReference>
<dbReference type="Pfam" id="PF07646">
    <property type="entry name" value="Kelch_2"/>
    <property type="match status" value="1"/>
</dbReference>
<evidence type="ECO:0000313" key="6">
    <source>
        <dbReference type="EMBL" id="SDM58421.1"/>
    </source>
</evidence>
<dbReference type="InterPro" id="IPR014756">
    <property type="entry name" value="Ig_E-set"/>
</dbReference>
<dbReference type="Pfam" id="PF18676">
    <property type="entry name" value="MBG_2"/>
    <property type="match status" value="2"/>
</dbReference>
<feature type="chain" id="PRO_5011718945" evidence="3">
    <location>
        <begin position="21"/>
        <end position="1442"/>
    </location>
</feature>
<accession>A0A1G9UEP3</accession>
<dbReference type="InterPro" id="IPR006652">
    <property type="entry name" value="Kelch_1"/>
</dbReference>